<keyword evidence="2" id="KW-1185">Reference proteome</keyword>
<reference evidence="1 2" key="1">
    <citation type="submission" date="2024-02" db="EMBL/GenBank/DDBJ databases">
        <title>A draft genome for the cacao thread blight pathogen Marasmius crinis-equi.</title>
        <authorList>
            <person name="Cohen S.P."/>
            <person name="Baruah I.K."/>
            <person name="Amoako-Attah I."/>
            <person name="Bukari Y."/>
            <person name="Meinhardt L.W."/>
            <person name="Bailey B.A."/>
        </authorList>
    </citation>
    <scope>NUCLEOTIDE SEQUENCE [LARGE SCALE GENOMIC DNA]</scope>
    <source>
        <strain evidence="1 2">GH-76</strain>
    </source>
</reference>
<gene>
    <name evidence="1" type="ORF">V5O48_006105</name>
</gene>
<comment type="caution">
    <text evidence="1">The sequence shown here is derived from an EMBL/GenBank/DDBJ whole genome shotgun (WGS) entry which is preliminary data.</text>
</comment>
<dbReference type="Proteomes" id="UP001465976">
    <property type="component" value="Unassembled WGS sequence"/>
</dbReference>
<protein>
    <submittedName>
        <fullName evidence="1">Uncharacterized protein</fullName>
    </submittedName>
</protein>
<accession>A0ABR3FKD4</accession>
<evidence type="ECO:0000313" key="1">
    <source>
        <dbReference type="EMBL" id="KAL0575855.1"/>
    </source>
</evidence>
<name>A0ABR3FKD4_9AGAR</name>
<organism evidence="1 2">
    <name type="scientific">Marasmius crinis-equi</name>
    <dbReference type="NCBI Taxonomy" id="585013"/>
    <lineage>
        <taxon>Eukaryota</taxon>
        <taxon>Fungi</taxon>
        <taxon>Dikarya</taxon>
        <taxon>Basidiomycota</taxon>
        <taxon>Agaricomycotina</taxon>
        <taxon>Agaricomycetes</taxon>
        <taxon>Agaricomycetidae</taxon>
        <taxon>Agaricales</taxon>
        <taxon>Marasmiineae</taxon>
        <taxon>Marasmiaceae</taxon>
        <taxon>Marasmius</taxon>
    </lineage>
</organism>
<sequence>MQAAPESLPLPATGASPGTENVQKLGDCQFVAHVMTKDDGTWEVNSHSPIRIFPSSNANENRCLDLAPTVRQIQNRRPFRFFEHPKHLDSIVGGCIDSGNTRFLKEDKVVVTWRGVLTRIFLGEAVNLHVSYIDGRMYIEEEDPKPQ</sequence>
<proteinExistence type="predicted"/>
<feature type="non-terminal residue" evidence="1">
    <location>
        <position position="147"/>
    </location>
</feature>
<dbReference type="EMBL" id="JBAHYK010000267">
    <property type="protein sequence ID" value="KAL0575855.1"/>
    <property type="molecule type" value="Genomic_DNA"/>
</dbReference>
<evidence type="ECO:0000313" key="2">
    <source>
        <dbReference type="Proteomes" id="UP001465976"/>
    </source>
</evidence>